<dbReference type="Proteomes" id="UP000039865">
    <property type="component" value="Unassembled WGS sequence"/>
</dbReference>
<feature type="coiled-coil region" evidence="1">
    <location>
        <begin position="570"/>
        <end position="600"/>
    </location>
</feature>
<evidence type="ECO:0000313" key="4">
    <source>
        <dbReference type="EMBL" id="CDW82691.1"/>
    </source>
</evidence>
<feature type="compositionally biased region" description="Acidic residues" evidence="2">
    <location>
        <begin position="687"/>
        <end position="698"/>
    </location>
</feature>
<gene>
    <name evidence="4" type="primary">Contig2592.g2785</name>
    <name evidence="4" type="ORF">STYLEM_11724</name>
</gene>
<organism evidence="4 5">
    <name type="scientific">Stylonychia lemnae</name>
    <name type="common">Ciliate</name>
    <dbReference type="NCBI Taxonomy" id="5949"/>
    <lineage>
        <taxon>Eukaryota</taxon>
        <taxon>Sar</taxon>
        <taxon>Alveolata</taxon>
        <taxon>Ciliophora</taxon>
        <taxon>Intramacronucleata</taxon>
        <taxon>Spirotrichea</taxon>
        <taxon>Stichotrichia</taxon>
        <taxon>Sporadotrichida</taxon>
        <taxon>Oxytrichidae</taxon>
        <taxon>Stylonychinae</taxon>
        <taxon>Stylonychia</taxon>
    </lineage>
</organism>
<dbReference type="SUPFAM" id="SSF54001">
    <property type="entry name" value="Cysteine proteinases"/>
    <property type="match status" value="1"/>
</dbReference>
<reference evidence="4 5" key="1">
    <citation type="submission" date="2014-06" db="EMBL/GenBank/DDBJ databases">
        <authorList>
            <person name="Swart Estienne"/>
        </authorList>
    </citation>
    <scope>NUCLEOTIDE SEQUENCE [LARGE SCALE GENOMIC DNA]</scope>
    <source>
        <strain evidence="4 5">130c</strain>
    </source>
</reference>
<name>A0A078ALD9_STYLE</name>
<dbReference type="OrthoDB" id="10264738at2759"/>
<sequence length="801" mass="94315">MSTSKCKNCNKYICSCSKLSSKQIKLIGSPSKPPKGGLMKAQPVKAIQQLIPEQFEIHQSNKNQRIDNVKNDQTPIYSNVPRYIQSQQNGRASSQAPRQQLLNSFKSDQKILKGKQKDEDIDDIYIAPFSQSINTKQRKQSINQNQIQVTKITPQSFQHYSPPVRGREDMQNYRGMNLNNFKEEKQENIQFFGLENPPGHNNCYLNSVLQSIWNLTKNSGLPKYLLSEETFGSIDERDEPIIQDFINSFKENSLQKIQVFNPVAVRTELFKLFYEDQKFDLTDKADASEAFYNILCLIHSSNTPSQGQSKQDKNKLDFDDKCEIQDCFIHQCFQINTLMTRICQCGELVIKQKSDVNSFIQIQDEIEFCLNQNCKLKRTETKVYINKPCPRVLSMNLNWNQEEAKPEDIMKILVSFPDYFDIRELFEEQVTTYTNLPDDNLSLSKNTYRSYNDLGWIMFNDEQVRKVQKWENVIDECSLLRMKPTLIFYQQFNRDTIFGNSRSREDIKIEKFELKYLERKILSYQREIDSFDDVDKDVYIQQKLLLQSFKKEKTTHSKSEEKQVTEDFKKDKLEMKLKINEENEQRLNTQQQLFKNLKLKYHKEGVYLYNCLNYKCNFKLMLHQEYCYKCCQQNTLRDFTVQVSPQVEKDVIDQLLRIFDDEFKISNFDIKSNDNEDSKSQTNIEEVYNEEENSDEDENMKIDQIDNLELENEDQDSNVKKSSGIQSEENSNQEQNVNKMTEIEWQCEYCEQLNIIIYEDISSSYCQTLILANLIQTKTEAISIDKIIQLPILINPLFLKE</sequence>
<evidence type="ECO:0000256" key="2">
    <source>
        <dbReference type="SAM" id="MobiDB-lite"/>
    </source>
</evidence>
<feature type="region of interest" description="Disordered" evidence="2">
    <location>
        <begin position="670"/>
        <end position="699"/>
    </location>
</feature>
<dbReference type="InParanoid" id="A0A078ALD9"/>
<evidence type="ECO:0000259" key="3">
    <source>
        <dbReference type="PROSITE" id="PS50235"/>
    </source>
</evidence>
<feature type="region of interest" description="Disordered" evidence="2">
    <location>
        <begin position="712"/>
        <end position="736"/>
    </location>
</feature>
<dbReference type="PROSITE" id="PS50235">
    <property type="entry name" value="USP_3"/>
    <property type="match status" value="1"/>
</dbReference>
<proteinExistence type="predicted"/>
<feature type="domain" description="USP" evidence="3">
    <location>
        <begin position="192"/>
        <end position="492"/>
    </location>
</feature>
<keyword evidence="5" id="KW-1185">Reference proteome</keyword>
<evidence type="ECO:0000256" key="1">
    <source>
        <dbReference type="SAM" id="Coils"/>
    </source>
</evidence>
<dbReference type="AlphaFoldDB" id="A0A078ALD9"/>
<dbReference type="Pfam" id="PF00443">
    <property type="entry name" value="UCH"/>
    <property type="match status" value="1"/>
</dbReference>
<keyword evidence="1" id="KW-0175">Coiled coil</keyword>
<dbReference type="InterPro" id="IPR028889">
    <property type="entry name" value="USP"/>
</dbReference>
<dbReference type="Gene3D" id="3.90.70.10">
    <property type="entry name" value="Cysteine proteinases"/>
    <property type="match status" value="1"/>
</dbReference>
<dbReference type="InterPro" id="IPR038765">
    <property type="entry name" value="Papain-like_cys_pep_sf"/>
</dbReference>
<evidence type="ECO:0000313" key="5">
    <source>
        <dbReference type="Proteomes" id="UP000039865"/>
    </source>
</evidence>
<dbReference type="GO" id="GO:0016579">
    <property type="term" value="P:protein deubiquitination"/>
    <property type="evidence" value="ECO:0007669"/>
    <property type="project" value="InterPro"/>
</dbReference>
<protein>
    <recommendedName>
        <fullName evidence="3">USP domain-containing protein</fullName>
    </recommendedName>
</protein>
<dbReference type="EMBL" id="CCKQ01011155">
    <property type="protein sequence ID" value="CDW82691.1"/>
    <property type="molecule type" value="Genomic_DNA"/>
</dbReference>
<dbReference type="GO" id="GO:0004843">
    <property type="term" value="F:cysteine-type deubiquitinase activity"/>
    <property type="evidence" value="ECO:0007669"/>
    <property type="project" value="InterPro"/>
</dbReference>
<feature type="compositionally biased region" description="Low complexity" evidence="2">
    <location>
        <begin position="726"/>
        <end position="736"/>
    </location>
</feature>
<dbReference type="InterPro" id="IPR001394">
    <property type="entry name" value="Peptidase_C19_UCH"/>
</dbReference>
<accession>A0A078ALD9</accession>